<organism evidence="1">
    <name type="scientific">Anguilla anguilla</name>
    <name type="common">European freshwater eel</name>
    <name type="synonym">Muraena anguilla</name>
    <dbReference type="NCBI Taxonomy" id="7936"/>
    <lineage>
        <taxon>Eukaryota</taxon>
        <taxon>Metazoa</taxon>
        <taxon>Chordata</taxon>
        <taxon>Craniata</taxon>
        <taxon>Vertebrata</taxon>
        <taxon>Euteleostomi</taxon>
        <taxon>Actinopterygii</taxon>
        <taxon>Neopterygii</taxon>
        <taxon>Teleostei</taxon>
        <taxon>Anguilliformes</taxon>
        <taxon>Anguillidae</taxon>
        <taxon>Anguilla</taxon>
    </lineage>
</organism>
<evidence type="ECO:0000313" key="1">
    <source>
        <dbReference type="EMBL" id="JAH38377.1"/>
    </source>
</evidence>
<reference evidence="1" key="1">
    <citation type="submission" date="2014-11" db="EMBL/GenBank/DDBJ databases">
        <authorList>
            <person name="Amaro Gonzalez C."/>
        </authorList>
    </citation>
    <scope>NUCLEOTIDE SEQUENCE</scope>
</reference>
<proteinExistence type="predicted"/>
<sequence>MTKESCDRRR</sequence>
<dbReference type="EMBL" id="GBXM01070200">
    <property type="protein sequence ID" value="JAH38377.1"/>
    <property type="molecule type" value="Transcribed_RNA"/>
</dbReference>
<accession>A0A0E9SAY8</accession>
<name>A0A0E9SAY8_ANGAN</name>
<reference evidence="1" key="2">
    <citation type="journal article" date="2015" name="Fish Shellfish Immunol.">
        <title>Early steps in the European eel (Anguilla anguilla)-Vibrio vulnificus interaction in the gills: Role of the RtxA13 toxin.</title>
        <authorList>
            <person name="Callol A."/>
            <person name="Pajuelo D."/>
            <person name="Ebbesson L."/>
            <person name="Teles M."/>
            <person name="MacKenzie S."/>
            <person name="Amaro C."/>
        </authorList>
    </citation>
    <scope>NUCLEOTIDE SEQUENCE</scope>
</reference>
<protein>
    <submittedName>
        <fullName evidence="1">Uncharacterized protein</fullName>
    </submittedName>
</protein>